<dbReference type="AlphaFoldDB" id="A0A933W2N0"/>
<gene>
    <name evidence="1" type="ORF">HZA66_13555</name>
</gene>
<comment type="caution">
    <text evidence="1">The sequence shown here is derived from an EMBL/GenBank/DDBJ whole genome shotgun (WGS) entry which is preliminary data.</text>
</comment>
<dbReference type="InterPro" id="IPR022268">
    <property type="entry name" value="CHP03809"/>
</dbReference>
<dbReference type="EMBL" id="JACRJB010000037">
    <property type="protein sequence ID" value="MBI5130463.1"/>
    <property type="molecule type" value="Genomic_DNA"/>
</dbReference>
<dbReference type="NCBIfam" id="TIGR03809">
    <property type="entry name" value="TIGR03809 family protein"/>
    <property type="match status" value="1"/>
</dbReference>
<sequence length="179" mass="20318">MELTDAARGRAIIERWCVLAEQRLEYLTELFESGRWRRFFSETAFLENIQEAKAAVETWRDMLYREATIDNQPIDLSWLGRNKTLQPRQIFYLSDDTAVESPRTLRFAAPVVPVAEAAPAAIDDDLPSVPRFSLVPSAEPDAAAEPDVVESVERTEPAWQHALDLGQLAQRYSLLRQAS</sequence>
<proteinExistence type="predicted"/>
<name>A0A933W2N0_RHOPL</name>
<protein>
    <submittedName>
        <fullName evidence="1">TIGR03809 family protein</fullName>
    </submittedName>
</protein>
<reference evidence="1" key="1">
    <citation type="submission" date="2020-07" db="EMBL/GenBank/DDBJ databases">
        <title>Huge and variable diversity of episymbiotic CPR bacteria and DPANN archaea in groundwater ecosystems.</title>
        <authorList>
            <person name="He C.Y."/>
            <person name="Keren R."/>
            <person name="Whittaker M."/>
            <person name="Farag I.F."/>
            <person name="Doudna J."/>
            <person name="Cate J.H.D."/>
            <person name="Banfield J.F."/>
        </authorList>
    </citation>
    <scope>NUCLEOTIDE SEQUENCE</scope>
    <source>
        <strain evidence="1">NC_groundwater_1818_Pr3_B-0.1um_66_35</strain>
    </source>
</reference>
<evidence type="ECO:0000313" key="1">
    <source>
        <dbReference type="EMBL" id="MBI5130463.1"/>
    </source>
</evidence>
<organism evidence="1 2">
    <name type="scientific">Rhodopseudomonas palustris</name>
    <dbReference type="NCBI Taxonomy" id="1076"/>
    <lineage>
        <taxon>Bacteria</taxon>
        <taxon>Pseudomonadati</taxon>
        <taxon>Pseudomonadota</taxon>
        <taxon>Alphaproteobacteria</taxon>
        <taxon>Hyphomicrobiales</taxon>
        <taxon>Nitrobacteraceae</taxon>
        <taxon>Rhodopseudomonas</taxon>
    </lineage>
</organism>
<accession>A0A933W2N0</accession>
<dbReference type="Proteomes" id="UP000782519">
    <property type="component" value="Unassembled WGS sequence"/>
</dbReference>
<evidence type="ECO:0000313" key="2">
    <source>
        <dbReference type="Proteomes" id="UP000782519"/>
    </source>
</evidence>